<feature type="transmembrane region" description="Helical" evidence="1">
    <location>
        <begin position="172"/>
        <end position="195"/>
    </location>
</feature>
<evidence type="ECO:0000313" key="3">
    <source>
        <dbReference type="Proteomes" id="UP000284531"/>
    </source>
</evidence>
<keyword evidence="1" id="KW-1133">Transmembrane helix</keyword>
<feature type="transmembrane region" description="Helical" evidence="1">
    <location>
        <begin position="235"/>
        <end position="257"/>
    </location>
</feature>
<dbReference type="Pfam" id="PF14093">
    <property type="entry name" value="DUF4271"/>
    <property type="match status" value="1"/>
</dbReference>
<keyword evidence="1" id="KW-0812">Transmembrane</keyword>
<keyword evidence="1" id="KW-0472">Membrane</keyword>
<sequence length="296" mass="33982">MAFINSSVSPVHKTAFQDSSFQVNFKLDSLNNGKDTTDQTVKIIADSTITDSIHLNPISLRDSILTDSIERPLVKEGKLIESSQSDWMVGVSLFVVILMAIIRFSFGKYLQRLIDAIINYQVSSNLFLEKNMRNLRGSIFLNGLFFINASFFTVLYYNYWYSDSGIRTSLLTFLYTLATFLIIYFGKFVVIRTLAYIFDGVKEGKEYLHNVFIYNKNLGIFLLPITLSVPFIADFAAYLLLNTGLVIALIFYLFRLFRGIKILFRKHVSIFYMILYLCALEILPLLVIYKLLISLV</sequence>
<keyword evidence="3" id="KW-1185">Reference proteome</keyword>
<proteinExistence type="predicted"/>
<dbReference type="EMBL" id="RAPQ01000008">
    <property type="protein sequence ID" value="RKE03118.1"/>
    <property type="molecule type" value="Genomic_DNA"/>
</dbReference>
<dbReference type="AlphaFoldDB" id="A0A419X5V3"/>
<evidence type="ECO:0000256" key="1">
    <source>
        <dbReference type="SAM" id="Phobius"/>
    </source>
</evidence>
<feature type="transmembrane region" description="Helical" evidence="1">
    <location>
        <begin position="269"/>
        <end position="292"/>
    </location>
</feature>
<feature type="transmembrane region" description="Helical" evidence="1">
    <location>
        <begin position="87"/>
        <end position="106"/>
    </location>
</feature>
<comment type="caution">
    <text evidence="2">The sequence shown here is derived from an EMBL/GenBank/DDBJ whole genome shotgun (WGS) entry which is preliminary data.</text>
</comment>
<feature type="transmembrane region" description="Helical" evidence="1">
    <location>
        <begin position="207"/>
        <end position="229"/>
    </location>
</feature>
<gene>
    <name evidence="2" type="ORF">BXY64_0109</name>
</gene>
<name>A0A419X5V3_9BACT</name>
<feature type="transmembrane region" description="Helical" evidence="1">
    <location>
        <begin position="139"/>
        <end position="160"/>
    </location>
</feature>
<dbReference type="OrthoDB" id="1467217at2"/>
<accession>A0A419X5V3</accession>
<reference evidence="2 3" key="1">
    <citation type="submission" date="2018-09" db="EMBL/GenBank/DDBJ databases">
        <title>Genomic Encyclopedia of Archaeal and Bacterial Type Strains, Phase II (KMG-II): from individual species to whole genera.</title>
        <authorList>
            <person name="Goeker M."/>
        </authorList>
    </citation>
    <scope>NUCLEOTIDE SEQUENCE [LARGE SCALE GENOMIC DNA]</scope>
    <source>
        <strain evidence="2 3">DSM 21950</strain>
    </source>
</reference>
<evidence type="ECO:0000313" key="2">
    <source>
        <dbReference type="EMBL" id="RKE03118.1"/>
    </source>
</evidence>
<dbReference type="Proteomes" id="UP000284531">
    <property type="component" value="Unassembled WGS sequence"/>
</dbReference>
<dbReference type="InterPro" id="IPR025367">
    <property type="entry name" value="DUF4271"/>
</dbReference>
<organism evidence="2 3">
    <name type="scientific">Marinifilum flexuosum</name>
    <dbReference type="NCBI Taxonomy" id="1117708"/>
    <lineage>
        <taxon>Bacteria</taxon>
        <taxon>Pseudomonadati</taxon>
        <taxon>Bacteroidota</taxon>
        <taxon>Bacteroidia</taxon>
        <taxon>Marinilabiliales</taxon>
        <taxon>Marinifilaceae</taxon>
    </lineage>
</organism>
<dbReference type="RefSeq" id="WP_120238047.1">
    <property type="nucleotide sequence ID" value="NZ_RAPQ01000008.1"/>
</dbReference>
<protein>
    <submittedName>
        <fullName evidence="2">Uncharacterized protein DUF4271</fullName>
    </submittedName>
</protein>